<comment type="caution">
    <text evidence="9">The sequence shown here is derived from an EMBL/GenBank/DDBJ whole genome shotgun (WGS) entry which is preliminary data.</text>
</comment>
<feature type="transmembrane region" description="Helical" evidence="8">
    <location>
        <begin position="390"/>
        <end position="408"/>
    </location>
</feature>
<dbReference type="CDD" id="cd06173">
    <property type="entry name" value="MFS_MefA_like"/>
    <property type="match status" value="1"/>
</dbReference>
<name>A0A537LVR4_9BACT</name>
<dbReference type="PANTHER" id="PTHR23513:SF11">
    <property type="entry name" value="STAPHYLOFERRIN A TRANSPORTER"/>
    <property type="match status" value="1"/>
</dbReference>
<gene>
    <name evidence="9" type="ORF">E6G98_03715</name>
</gene>
<proteinExistence type="predicted"/>
<feature type="region of interest" description="Disordered" evidence="7">
    <location>
        <begin position="423"/>
        <end position="445"/>
    </location>
</feature>
<evidence type="ECO:0000313" key="10">
    <source>
        <dbReference type="Proteomes" id="UP000315217"/>
    </source>
</evidence>
<keyword evidence="5 8" id="KW-1133">Transmembrane helix</keyword>
<dbReference type="InterPro" id="IPR036259">
    <property type="entry name" value="MFS_trans_sf"/>
</dbReference>
<evidence type="ECO:0000256" key="6">
    <source>
        <dbReference type="ARBA" id="ARBA00023136"/>
    </source>
</evidence>
<feature type="transmembrane region" description="Helical" evidence="8">
    <location>
        <begin position="93"/>
        <end position="112"/>
    </location>
</feature>
<feature type="transmembrane region" description="Helical" evidence="8">
    <location>
        <begin position="300"/>
        <end position="321"/>
    </location>
</feature>
<organism evidence="9 10">
    <name type="scientific">Candidatus Segetimicrobium genomatis</name>
    <dbReference type="NCBI Taxonomy" id="2569760"/>
    <lineage>
        <taxon>Bacteria</taxon>
        <taxon>Bacillati</taxon>
        <taxon>Candidatus Sysuimicrobiota</taxon>
        <taxon>Candidatus Sysuimicrobiia</taxon>
        <taxon>Candidatus Sysuimicrobiales</taxon>
        <taxon>Candidatus Segetimicrobiaceae</taxon>
        <taxon>Candidatus Segetimicrobium</taxon>
    </lineage>
</organism>
<dbReference type="EMBL" id="VBAI01000035">
    <property type="protein sequence ID" value="TMJ12060.1"/>
    <property type="molecule type" value="Genomic_DNA"/>
</dbReference>
<dbReference type="Proteomes" id="UP000315217">
    <property type="component" value="Unassembled WGS sequence"/>
</dbReference>
<feature type="transmembrane region" description="Helical" evidence="8">
    <location>
        <begin position="60"/>
        <end position="81"/>
    </location>
</feature>
<accession>A0A537LVR4</accession>
<evidence type="ECO:0000256" key="1">
    <source>
        <dbReference type="ARBA" id="ARBA00004651"/>
    </source>
</evidence>
<dbReference type="AlphaFoldDB" id="A0A537LVR4"/>
<feature type="transmembrane region" description="Helical" evidence="8">
    <location>
        <begin position="237"/>
        <end position="263"/>
    </location>
</feature>
<feature type="transmembrane region" description="Helical" evidence="8">
    <location>
        <begin position="327"/>
        <end position="347"/>
    </location>
</feature>
<evidence type="ECO:0000256" key="5">
    <source>
        <dbReference type="ARBA" id="ARBA00022989"/>
    </source>
</evidence>
<dbReference type="InterPro" id="IPR010290">
    <property type="entry name" value="TM_effector"/>
</dbReference>
<evidence type="ECO:0000256" key="8">
    <source>
        <dbReference type="SAM" id="Phobius"/>
    </source>
</evidence>
<dbReference type="Pfam" id="PF05977">
    <property type="entry name" value="MFS_3"/>
    <property type="match status" value="1"/>
</dbReference>
<reference evidence="9 10" key="1">
    <citation type="journal article" date="2019" name="Nat. Microbiol.">
        <title>Mediterranean grassland soil C-N compound turnover is dependent on rainfall and depth, and is mediated by genomically divergent microorganisms.</title>
        <authorList>
            <person name="Diamond S."/>
            <person name="Andeer P.F."/>
            <person name="Li Z."/>
            <person name="Crits-Christoph A."/>
            <person name="Burstein D."/>
            <person name="Anantharaman K."/>
            <person name="Lane K.R."/>
            <person name="Thomas B.C."/>
            <person name="Pan C."/>
            <person name="Northen T.R."/>
            <person name="Banfield J.F."/>
        </authorList>
    </citation>
    <scope>NUCLEOTIDE SEQUENCE [LARGE SCALE GENOMIC DNA]</scope>
    <source>
        <strain evidence="9">NP_1</strain>
    </source>
</reference>
<feature type="transmembrane region" description="Helical" evidence="8">
    <location>
        <begin position="158"/>
        <end position="180"/>
    </location>
</feature>
<feature type="transmembrane region" description="Helical" evidence="8">
    <location>
        <begin position="30"/>
        <end position="54"/>
    </location>
</feature>
<feature type="compositionally biased region" description="Basic and acidic residues" evidence="7">
    <location>
        <begin position="431"/>
        <end position="445"/>
    </location>
</feature>
<evidence type="ECO:0000313" key="9">
    <source>
        <dbReference type="EMBL" id="TMJ12060.1"/>
    </source>
</evidence>
<evidence type="ECO:0000256" key="2">
    <source>
        <dbReference type="ARBA" id="ARBA00022448"/>
    </source>
</evidence>
<dbReference type="GO" id="GO:0005886">
    <property type="term" value="C:plasma membrane"/>
    <property type="evidence" value="ECO:0007669"/>
    <property type="project" value="UniProtKB-SubCell"/>
</dbReference>
<dbReference type="SUPFAM" id="SSF103473">
    <property type="entry name" value="MFS general substrate transporter"/>
    <property type="match status" value="1"/>
</dbReference>
<keyword evidence="2" id="KW-0813">Transport</keyword>
<feature type="transmembrane region" description="Helical" evidence="8">
    <location>
        <begin position="359"/>
        <end position="378"/>
    </location>
</feature>
<feature type="transmembrane region" description="Helical" evidence="8">
    <location>
        <begin position="269"/>
        <end position="288"/>
    </location>
</feature>
<comment type="subcellular location">
    <subcellularLocation>
        <location evidence="1">Cell membrane</location>
        <topology evidence="1">Multi-pass membrane protein</topology>
    </subcellularLocation>
</comment>
<keyword evidence="3" id="KW-1003">Cell membrane</keyword>
<evidence type="ECO:0000256" key="7">
    <source>
        <dbReference type="SAM" id="MobiDB-lite"/>
    </source>
</evidence>
<sequence length="445" mass="47005">MSARMEVEIPTVASRFVASFLPLRNRNLRVYLSGQVISLIGTWMQVTAQAWVVWSLSHSTTALGLVAMLGTLPILVLGPWTGVWADTLDRRRVLVATQMGAMVLAATLALLVQTGAIQVWHVYIFATLLGIVTALDMPAQQAFIGDLSGMEQVRQAVVINNMLFQVSRMLGPALAGLVVAQLGAAPAFWLNGVSFLAVIGSLLMVRADQVRRSGAAGLGGFSEALQFIRDHPLSQDLVVSTIIVTFFGISVMNILPAVAGQALRGNADVLGLLMGASGAGALAGGLFVVPLTQQIRRTGLVVGGAVIWTGLWLAVFSYATWVPFSALAMFIGSLAFPVVLTTANSTLQILAPPDMRARLLSALLMVSFGAQPLASLLVGYSAQVLGALEAVRANGLLMASGAAALLALRPTLRRWEAADNRDEAFAASSRPDGDHRTVETRPEAA</sequence>
<feature type="transmembrane region" description="Helical" evidence="8">
    <location>
        <begin position="186"/>
        <end position="205"/>
    </location>
</feature>
<evidence type="ECO:0000256" key="3">
    <source>
        <dbReference type="ARBA" id="ARBA00022475"/>
    </source>
</evidence>
<keyword evidence="4 8" id="KW-0812">Transmembrane</keyword>
<keyword evidence="6 8" id="KW-0472">Membrane</keyword>
<dbReference type="Gene3D" id="1.20.1250.20">
    <property type="entry name" value="MFS general substrate transporter like domains"/>
    <property type="match status" value="1"/>
</dbReference>
<evidence type="ECO:0000256" key="4">
    <source>
        <dbReference type="ARBA" id="ARBA00022692"/>
    </source>
</evidence>
<feature type="transmembrane region" description="Helical" evidence="8">
    <location>
        <begin position="118"/>
        <end position="137"/>
    </location>
</feature>
<protein>
    <submittedName>
        <fullName evidence="9">MFS transporter</fullName>
    </submittedName>
</protein>
<dbReference type="PANTHER" id="PTHR23513">
    <property type="entry name" value="INTEGRAL MEMBRANE EFFLUX PROTEIN-RELATED"/>
    <property type="match status" value="1"/>
</dbReference>